<dbReference type="InterPro" id="IPR027417">
    <property type="entry name" value="P-loop_NTPase"/>
</dbReference>
<keyword evidence="6 7" id="KW-0238">DNA-binding</keyword>
<dbReference type="Gene3D" id="3.40.50.300">
    <property type="entry name" value="P-loop containing nucleotide triphosphate hydrolases"/>
    <property type="match status" value="1"/>
</dbReference>
<dbReference type="InterPro" id="IPR045076">
    <property type="entry name" value="MutS"/>
</dbReference>
<keyword evidence="5 7" id="KW-0694">RNA-binding</keyword>
<dbReference type="SMART" id="SM00534">
    <property type="entry name" value="MUTSac"/>
    <property type="match status" value="1"/>
</dbReference>
<dbReference type="GO" id="GO:0043023">
    <property type="term" value="F:ribosomal large subunit binding"/>
    <property type="evidence" value="ECO:0007669"/>
    <property type="project" value="UniProtKB-UniRule"/>
</dbReference>
<dbReference type="SUPFAM" id="SSF48334">
    <property type="entry name" value="DNA repair protein MutS, domain III"/>
    <property type="match status" value="1"/>
</dbReference>
<keyword evidence="7" id="KW-0540">Nuclease</keyword>
<dbReference type="PIRSF" id="PIRSF005814">
    <property type="entry name" value="MutS_YshD"/>
    <property type="match status" value="1"/>
</dbReference>
<keyword evidence="4 7" id="KW-0067">ATP-binding</keyword>
<dbReference type="SMART" id="SM00533">
    <property type="entry name" value="MUTSd"/>
    <property type="match status" value="1"/>
</dbReference>
<evidence type="ECO:0000256" key="5">
    <source>
        <dbReference type="ARBA" id="ARBA00022884"/>
    </source>
</evidence>
<evidence type="ECO:0000256" key="7">
    <source>
        <dbReference type="HAMAP-Rule" id="MF_00092"/>
    </source>
</evidence>
<dbReference type="InterPro" id="IPR036063">
    <property type="entry name" value="Smr_dom_sf"/>
</dbReference>
<dbReference type="SUPFAM" id="SSF160443">
    <property type="entry name" value="SMR domain-like"/>
    <property type="match status" value="1"/>
</dbReference>
<dbReference type="GO" id="GO:0030983">
    <property type="term" value="F:mismatched DNA binding"/>
    <property type="evidence" value="ECO:0007669"/>
    <property type="project" value="InterPro"/>
</dbReference>
<evidence type="ECO:0000256" key="3">
    <source>
        <dbReference type="ARBA" id="ARBA00022801"/>
    </source>
</evidence>
<dbReference type="Proteomes" id="UP000239735">
    <property type="component" value="Unassembled WGS sequence"/>
</dbReference>
<dbReference type="InterPro" id="IPR005747">
    <property type="entry name" value="MutS2"/>
</dbReference>
<feature type="domain" description="Smr" evidence="9">
    <location>
        <begin position="747"/>
        <end position="822"/>
    </location>
</feature>
<dbReference type="SMART" id="SM00463">
    <property type="entry name" value="SMR"/>
    <property type="match status" value="1"/>
</dbReference>
<reference evidence="11" key="1">
    <citation type="submission" date="2018-02" db="EMBL/GenBank/DDBJ databases">
        <authorList>
            <person name="Hausmann B."/>
        </authorList>
    </citation>
    <scope>NUCLEOTIDE SEQUENCE [LARGE SCALE GENOMIC DNA]</scope>
    <source>
        <strain evidence="11">Peat soil MAG SbA5</strain>
    </source>
</reference>
<protein>
    <recommendedName>
        <fullName evidence="7">Endonuclease MutS2</fullName>
        <ecNumber evidence="7">3.1.-.-</ecNumber>
    </recommendedName>
    <alternativeName>
        <fullName evidence="7">Ribosome-associated protein quality control-upstream factor</fullName>
        <shortName evidence="7">RQC-upstream factor</shortName>
        <shortName evidence="7">RqcU</shortName>
        <ecNumber evidence="7">3.6.4.-</ecNumber>
    </alternativeName>
</protein>
<evidence type="ECO:0000313" key="10">
    <source>
        <dbReference type="EMBL" id="SPE21950.1"/>
    </source>
</evidence>
<dbReference type="EC" id="3.1.-.-" evidence="7"/>
<dbReference type="GO" id="GO:0005524">
    <property type="term" value="F:ATP binding"/>
    <property type="evidence" value="ECO:0007669"/>
    <property type="project" value="UniProtKB-UniRule"/>
</dbReference>
<sequence length="823" mass="89425">MSLLDPIPSPVQHADLVALEWEPLLALVAGFAASPVGRAAILALHPSTDEEWIGLQHKLAGEVRLLLNEQVSIPLGGLVDPTELAAKAQIAGAALETAELQAVARLANDVASWQALLREPPVRLVGKLPGLSELSASLTSSLRPLAESIERKIQPDGSLADDASPELHRLRREQERQQKVIEESLRTALHKLSGEGATQDDVITIRGERFVIPVRAELKRRVTGVIHGASSSGQTVYVEPLETIEQNNELVRLIEEEQEEIHRIFVALTRQVSGYAHSLVEGARVLALVDSLLARARFGRDFDCVAPTFGPESLLVESARHPLLEKSLRAAGGTIVPLILELTADERQLIISGPNTGGKTVALKTVALLAMMAQAGIPVPAASASFPVFTAFLADIGDAQSIEAALSTFSAHITNLDRLSRLADARSLVLLDELGSATDPEEGAALAVAVAAYFLAAGAWSMISTHHTSLKVYAANTPGVRNAAAGVDEKTLVPNYQFHLGVPGASAGIQTAQRLGLNAAIISGARERLGSQQADVARFLDKLHKELAELEEERKTTREQQYALNQERKKLEREGDAEVRSRVRELEGKLASLLKDFEFQMRENVRAVEDRAAQQKLSKEAERRINRLRREFQESFNQTVVAHRTGADQGDQNAQPHVVRHVAAGDQVRLRSMGKVAVVQREIEKDLFEVALGPIKMRVKRDDIAEVLRTVESRTSSAQSPLAAASKQMGVHVSVTSANTDEMRTEINLIGRTVDEATDELEKYLDRAFLAGLPRVRVIHGHGAGILRRGVREFLKNHPHVAGIEEAPQNEGGQGATLVELRQ</sequence>
<proteinExistence type="inferred from homology"/>
<evidence type="ECO:0000313" key="11">
    <source>
        <dbReference type="Proteomes" id="UP000239735"/>
    </source>
</evidence>
<dbReference type="Gene3D" id="3.30.1370.110">
    <property type="match status" value="1"/>
</dbReference>
<dbReference type="PANTHER" id="PTHR48466:SF2">
    <property type="entry name" value="OS10G0509000 PROTEIN"/>
    <property type="match status" value="1"/>
</dbReference>
<organism evidence="10 11">
    <name type="scientific">Candidatus Sulfuritelmatomonas gaucii</name>
    <dbReference type="NCBI Taxonomy" id="2043161"/>
    <lineage>
        <taxon>Bacteria</taxon>
        <taxon>Pseudomonadati</taxon>
        <taxon>Acidobacteriota</taxon>
        <taxon>Terriglobia</taxon>
        <taxon>Terriglobales</taxon>
        <taxon>Acidobacteriaceae</taxon>
        <taxon>Candidatus Sulfuritelmatomonas</taxon>
    </lineage>
</organism>
<dbReference type="GO" id="GO:0016887">
    <property type="term" value="F:ATP hydrolysis activity"/>
    <property type="evidence" value="ECO:0007669"/>
    <property type="project" value="InterPro"/>
</dbReference>
<dbReference type="InterPro" id="IPR000432">
    <property type="entry name" value="DNA_mismatch_repair_MutS_C"/>
</dbReference>
<comment type="function">
    <text evidence="7">Acts as a ribosome collision sensor, splitting the ribosome into its 2 subunits. Detects stalled/collided 70S ribosomes which it binds and splits by an ATP-hydrolysis driven conformational change. Acts upstream of the ribosome quality control system (RQC), a ribosome-associated complex that mediates the extraction of incompletely synthesized nascent chains from stalled ribosomes and their subsequent degradation. Probably generates substrates for RQC.</text>
</comment>
<comment type="subunit">
    <text evidence="7">Homodimer. Binds to stalled ribosomes, contacting rRNA.</text>
</comment>
<evidence type="ECO:0000256" key="2">
    <source>
        <dbReference type="ARBA" id="ARBA00022741"/>
    </source>
</evidence>
<dbReference type="GO" id="GO:0072344">
    <property type="term" value="P:rescue of stalled ribosome"/>
    <property type="evidence" value="ECO:0007669"/>
    <property type="project" value="UniProtKB-UniRule"/>
</dbReference>
<name>A0A2N9LFA3_9BACT</name>
<keyword evidence="7 10" id="KW-0255">Endonuclease</keyword>
<comment type="function">
    <text evidence="7">Endonuclease that is involved in the suppression of homologous recombination and thus may have a key role in the control of bacterial genetic diversity.</text>
</comment>
<dbReference type="AlphaFoldDB" id="A0A2N9LFA3"/>
<comment type="similarity">
    <text evidence="7">Belongs to the DNA mismatch repair MutS family. MutS2 subfamily.</text>
</comment>
<dbReference type="InterPro" id="IPR046893">
    <property type="entry name" value="MSSS"/>
</dbReference>
<feature type="coiled-coil region" evidence="8">
    <location>
        <begin position="533"/>
        <end position="638"/>
    </location>
</feature>
<dbReference type="SUPFAM" id="SSF52540">
    <property type="entry name" value="P-loop containing nucleoside triphosphate hydrolases"/>
    <property type="match status" value="1"/>
</dbReference>
<dbReference type="Pfam" id="PF20297">
    <property type="entry name" value="MSSS"/>
    <property type="match status" value="1"/>
</dbReference>
<dbReference type="InterPro" id="IPR036187">
    <property type="entry name" value="DNA_mismatch_repair_MutS_sf"/>
</dbReference>
<dbReference type="EC" id="3.6.4.-" evidence="7"/>
<dbReference type="Pfam" id="PF00488">
    <property type="entry name" value="MutS_V"/>
    <property type="match status" value="1"/>
</dbReference>
<dbReference type="PANTHER" id="PTHR48466">
    <property type="entry name" value="OS10G0509000 PROTEIN-RELATED"/>
    <property type="match status" value="1"/>
</dbReference>
<dbReference type="NCBIfam" id="TIGR01069">
    <property type="entry name" value="mutS2"/>
    <property type="match status" value="1"/>
</dbReference>
<dbReference type="PROSITE" id="PS50828">
    <property type="entry name" value="SMR"/>
    <property type="match status" value="1"/>
</dbReference>
<evidence type="ECO:0000259" key="9">
    <source>
        <dbReference type="PROSITE" id="PS50828"/>
    </source>
</evidence>
<keyword evidence="3 7" id="KW-0378">Hydrolase</keyword>
<keyword evidence="8" id="KW-0175">Coiled coil</keyword>
<dbReference type="EMBL" id="OKRB01000090">
    <property type="protein sequence ID" value="SPE21950.1"/>
    <property type="molecule type" value="Genomic_DNA"/>
</dbReference>
<dbReference type="InterPro" id="IPR007696">
    <property type="entry name" value="DNA_mismatch_repair_MutS_core"/>
</dbReference>
<keyword evidence="1 7" id="KW-0699">rRNA-binding</keyword>
<dbReference type="InterPro" id="IPR002625">
    <property type="entry name" value="Smr_dom"/>
</dbReference>
<dbReference type="GO" id="GO:0140664">
    <property type="term" value="F:ATP-dependent DNA damage sensor activity"/>
    <property type="evidence" value="ECO:0007669"/>
    <property type="project" value="InterPro"/>
</dbReference>
<accession>A0A2N9LFA3</accession>
<evidence type="ECO:0000256" key="4">
    <source>
        <dbReference type="ARBA" id="ARBA00022840"/>
    </source>
</evidence>
<dbReference type="Pfam" id="PF01713">
    <property type="entry name" value="Smr"/>
    <property type="match status" value="1"/>
</dbReference>
<evidence type="ECO:0000256" key="6">
    <source>
        <dbReference type="ARBA" id="ARBA00023125"/>
    </source>
</evidence>
<evidence type="ECO:0000256" key="1">
    <source>
        <dbReference type="ARBA" id="ARBA00022730"/>
    </source>
</evidence>
<dbReference type="OrthoDB" id="9808166at2"/>
<gene>
    <name evidence="10" type="primary">mutS</name>
    <name evidence="7" type="synonym">mutS2</name>
    <name evidence="7" type="synonym">rqcU</name>
    <name evidence="10" type="ORF">SBA5_330008</name>
</gene>
<feature type="binding site" evidence="7">
    <location>
        <begin position="353"/>
        <end position="360"/>
    </location>
    <ligand>
        <name>ATP</name>
        <dbReference type="ChEBI" id="CHEBI:30616"/>
    </ligand>
</feature>
<dbReference type="HAMAP" id="MF_00092">
    <property type="entry name" value="MutS2"/>
    <property type="match status" value="1"/>
</dbReference>
<keyword evidence="2 7" id="KW-0547">Nucleotide-binding</keyword>
<dbReference type="GO" id="GO:0006298">
    <property type="term" value="P:mismatch repair"/>
    <property type="evidence" value="ECO:0007669"/>
    <property type="project" value="InterPro"/>
</dbReference>
<evidence type="ECO:0000256" key="8">
    <source>
        <dbReference type="SAM" id="Coils"/>
    </source>
</evidence>
<dbReference type="GO" id="GO:0045910">
    <property type="term" value="P:negative regulation of DNA recombination"/>
    <property type="evidence" value="ECO:0007669"/>
    <property type="project" value="InterPro"/>
</dbReference>
<dbReference type="GO" id="GO:0004519">
    <property type="term" value="F:endonuclease activity"/>
    <property type="evidence" value="ECO:0007669"/>
    <property type="project" value="UniProtKB-UniRule"/>
</dbReference>
<dbReference type="GO" id="GO:0019843">
    <property type="term" value="F:rRNA binding"/>
    <property type="evidence" value="ECO:0007669"/>
    <property type="project" value="UniProtKB-UniRule"/>
</dbReference>